<protein>
    <submittedName>
        <fullName evidence="3">Exported protein</fullName>
    </submittedName>
</protein>
<feature type="transmembrane region" description="Helical" evidence="1">
    <location>
        <begin position="9"/>
        <end position="30"/>
    </location>
</feature>
<sequence>MLQRINSRFLITASAISIGVYLCYFVKHYFFIKNVTVNKNEDDVMINNEISNLILDSNDVSTASLPHKNSENYYSEQEDSLILSDISKASTAMQNDDDFYKSLSVTQYHSTFDDTTNFKKDNSSDKDSIYSNCSCETAVGFKTPFLSKS</sequence>
<proteinExistence type="predicted"/>
<reference evidence="3" key="1">
    <citation type="submission" date="2017-02" db="UniProtKB">
        <authorList>
            <consortium name="WormBaseParasite"/>
        </authorList>
    </citation>
    <scope>IDENTIFICATION</scope>
</reference>
<keyword evidence="1" id="KW-0472">Membrane</keyword>
<keyword evidence="1" id="KW-1133">Transmembrane helix</keyword>
<evidence type="ECO:0000313" key="3">
    <source>
        <dbReference type="WBParaSite" id="PTRK_0001168000.1"/>
    </source>
</evidence>
<keyword evidence="2" id="KW-1185">Reference proteome</keyword>
<dbReference type="AlphaFoldDB" id="A0A0N4ZT49"/>
<dbReference type="WBParaSite" id="PTRK_0001168000.1">
    <property type="protein sequence ID" value="PTRK_0001168000.1"/>
    <property type="gene ID" value="PTRK_0001168000"/>
</dbReference>
<name>A0A0N4ZT49_PARTI</name>
<dbReference type="Proteomes" id="UP000038045">
    <property type="component" value="Unplaced"/>
</dbReference>
<keyword evidence="1" id="KW-0812">Transmembrane</keyword>
<organism evidence="2 3">
    <name type="scientific">Parastrongyloides trichosuri</name>
    <name type="common">Possum-specific nematode worm</name>
    <dbReference type="NCBI Taxonomy" id="131310"/>
    <lineage>
        <taxon>Eukaryota</taxon>
        <taxon>Metazoa</taxon>
        <taxon>Ecdysozoa</taxon>
        <taxon>Nematoda</taxon>
        <taxon>Chromadorea</taxon>
        <taxon>Rhabditida</taxon>
        <taxon>Tylenchina</taxon>
        <taxon>Panagrolaimomorpha</taxon>
        <taxon>Strongyloidoidea</taxon>
        <taxon>Strongyloididae</taxon>
        <taxon>Parastrongyloides</taxon>
    </lineage>
</organism>
<evidence type="ECO:0000313" key="2">
    <source>
        <dbReference type="Proteomes" id="UP000038045"/>
    </source>
</evidence>
<accession>A0A0N4ZT49</accession>
<evidence type="ECO:0000256" key="1">
    <source>
        <dbReference type="SAM" id="Phobius"/>
    </source>
</evidence>